<protein>
    <submittedName>
        <fullName evidence="2">Uncharacterized protein</fullName>
    </submittedName>
</protein>
<gene>
    <name evidence="2" type="ORF">PR048_010592</name>
</gene>
<evidence type="ECO:0000313" key="3">
    <source>
        <dbReference type="Proteomes" id="UP001159363"/>
    </source>
</evidence>
<organism evidence="2 3">
    <name type="scientific">Dryococelus australis</name>
    <dbReference type="NCBI Taxonomy" id="614101"/>
    <lineage>
        <taxon>Eukaryota</taxon>
        <taxon>Metazoa</taxon>
        <taxon>Ecdysozoa</taxon>
        <taxon>Arthropoda</taxon>
        <taxon>Hexapoda</taxon>
        <taxon>Insecta</taxon>
        <taxon>Pterygota</taxon>
        <taxon>Neoptera</taxon>
        <taxon>Polyneoptera</taxon>
        <taxon>Phasmatodea</taxon>
        <taxon>Verophasmatodea</taxon>
        <taxon>Anareolatae</taxon>
        <taxon>Phasmatidae</taxon>
        <taxon>Eurycanthinae</taxon>
        <taxon>Dryococelus</taxon>
    </lineage>
</organism>
<feature type="compositionally biased region" description="Polar residues" evidence="1">
    <location>
        <begin position="210"/>
        <end position="224"/>
    </location>
</feature>
<feature type="region of interest" description="Disordered" evidence="1">
    <location>
        <begin position="258"/>
        <end position="288"/>
    </location>
</feature>
<name>A0ABQ9I562_9NEOP</name>
<evidence type="ECO:0000256" key="1">
    <source>
        <dbReference type="SAM" id="MobiDB-lite"/>
    </source>
</evidence>
<proteinExistence type="predicted"/>
<keyword evidence="3" id="KW-1185">Reference proteome</keyword>
<evidence type="ECO:0000313" key="2">
    <source>
        <dbReference type="EMBL" id="KAJ8891083.1"/>
    </source>
</evidence>
<dbReference type="EMBL" id="JARBHB010000003">
    <property type="protein sequence ID" value="KAJ8891083.1"/>
    <property type="molecule type" value="Genomic_DNA"/>
</dbReference>
<dbReference type="Proteomes" id="UP001159363">
    <property type="component" value="Chromosome 3"/>
</dbReference>
<comment type="caution">
    <text evidence="2">The sequence shown here is derived from an EMBL/GenBank/DDBJ whole genome shotgun (WGS) entry which is preliminary data.</text>
</comment>
<reference evidence="2 3" key="1">
    <citation type="submission" date="2023-02" db="EMBL/GenBank/DDBJ databases">
        <title>LHISI_Scaffold_Assembly.</title>
        <authorList>
            <person name="Stuart O.P."/>
            <person name="Cleave R."/>
            <person name="Magrath M.J.L."/>
            <person name="Mikheyev A.S."/>
        </authorList>
    </citation>
    <scope>NUCLEOTIDE SEQUENCE [LARGE SCALE GENOMIC DNA]</scope>
    <source>
        <strain evidence="2">Daus_M_001</strain>
        <tissue evidence="2">Leg muscle</tissue>
    </source>
</reference>
<accession>A0ABQ9I562</accession>
<sequence>MWYKCHGDLVRFNFSSFGYTSAVYGVQWKDNCGPGKWPPRSPDYITTDFFLWDHAKKPPVFYHEEPRSVPDGDTLNSRMWKMWRMLPDNPNSHGYAPTWLLFKCGRRSAIKGERFDEPEIISISPERSRSPLSNSKLLVEEPAASVFNEAGSPGINCPLAYPIAADRPPAHVTKMASLTRNMAESPFANQRLVSYLPADSITDTEPFAARSSQSDNKARSQSLAHPTGGWVVPHEKNNSISQKTVRAASERSERWMTAAGGPTLEDGGSVSGGGRNEPRGRAGMRRTRSRNCLRAQPTAGWTTCDHSLQATAPPRRFAPGLALRSCWPAGGREYNRSRMTCSKVDELMVGTLHQKTKLILDTSTDTCTELCYKLFKIRNYFPSIVTNFTGRTSLSVPIEIHAGRSSDFSKVDFKRAHLNLNSSYALSTYKTTGLQSQCNGSIGKLPYRCLTSGPRLTRSPRFAALEDRVRIQVFTGVLAPSHTSLTLGTKLDKSEQAVPKLMAGIEIRRHTCAVSNSVLLFFFFLPIARSVTSVPYEVHRPAQRGAVNNLLAQGCRPFWRVVHGRPANRPPPLSRRADECTETKCPRRAVLVDVDPRSSGVVLRSACVGEGGTSSKCLPLKTRPYVCVYTRRAFFVAHTSSFPPWRLPNDLLARSPLDDIVCIPLKKNEEKNIYPALPFPAFSHSNYPHPNFDFFFPRSLFHSLVSRYPFLAACGAAEKERIEREGERKRRNKEDGRVAPPLLIFDVLRVTDAHIRGACAERFCAAAVTIPVFLNLGRIQIWRASPTLPERCERYQLESQYPDESDTTQIYGQTNYYYKAGQTTKANQNNRQRDDENEDTTQIALAQSSSPATVTAANLCAFDIGIFVHKTVESSLQVTELAKFSGLGVLDVILRRTEPPVKYERTFGWKTVNSALHWLAAGQYGKTGVVLTSRIALSDNRDNYNTVFLQRNTSYIGLCVPTHYSSSGDQNDLLCSTTFIIGWSSATEALS</sequence>
<feature type="region of interest" description="Disordered" evidence="1">
    <location>
        <begin position="206"/>
        <end position="241"/>
    </location>
</feature>